<organism evidence="2 3">
    <name type="scientific">Streptomyces evansiae</name>
    <dbReference type="NCBI Taxonomy" id="3075535"/>
    <lineage>
        <taxon>Bacteria</taxon>
        <taxon>Bacillati</taxon>
        <taxon>Actinomycetota</taxon>
        <taxon>Actinomycetes</taxon>
        <taxon>Kitasatosporales</taxon>
        <taxon>Streptomycetaceae</taxon>
        <taxon>Streptomyces</taxon>
    </lineage>
</organism>
<feature type="compositionally biased region" description="Polar residues" evidence="1">
    <location>
        <begin position="167"/>
        <end position="179"/>
    </location>
</feature>
<comment type="caution">
    <text evidence="2">The sequence shown here is derived from an EMBL/GenBank/DDBJ whole genome shotgun (WGS) entry which is preliminary data.</text>
</comment>
<keyword evidence="3" id="KW-1185">Reference proteome</keyword>
<proteinExistence type="predicted"/>
<feature type="region of interest" description="Disordered" evidence="1">
    <location>
        <begin position="99"/>
        <end position="235"/>
    </location>
</feature>
<name>A0ABU2QTN2_9ACTN</name>
<evidence type="ECO:0000313" key="2">
    <source>
        <dbReference type="EMBL" id="MDT0407788.1"/>
    </source>
</evidence>
<evidence type="ECO:0000256" key="1">
    <source>
        <dbReference type="SAM" id="MobiDB-lite"/>
    </source>
</evidence>
<protein>
    <submittedName>
        <fullName evidence="2">Uncharacterized protein</fullName>
    </submittedName>
</protein>
<feature type="compositionally biased region" description="Low complexity" evidence="1">
    <location>
        <begin position="145"/>
        <end position="154"/>
    </location>
</feature>
<dbReference type="Proteomes" id="UP001183610">
    <property type="component" value="Unassembled WGS sequence"/>
</dbReference>
<gene>
    <name evidence="2" type="ORF">RM698_01815</name>
</gene>
<reference evidence="3" key="1">
    <citation type="submission" date="2023-07" db="EMBL/GenBank/DDBJ databases">
        <title>30 novel species of actinomycetes from the DSMZ collection.</title>
        <authorList>
            <person name="Nouioui I."/>
        </authorList>
    </citation>
    <scope>NUCLEOTIDE SEQUENCE [LARGE SCALE GENOMIC DNA]</scope>
    <source>
        <strain evidence="3">DSM 41979</strain>
    </source>
</reference>
<accession>A0ABU2QTN2</accession>
<dbReference type="EMBL" id="JAVRET010000002">
    <property type="protein sequence ID" value="MDT0407788.1"/>
    <property type="molecule type" value="Genomic_DNA"/>
</dbReference>
<sequence length="327" mass="34681">MARIRTVKPELWTNERIATCSASSVLTYIGLFTQADDFGRHRDNAAIIAGVLWPLRAEHTPVHVEDDLTQLAEAGLICRYTGCDGRSYLHITGWREHQKIDRPSQSRTPVCPEHQHEDRCGRCKGPCVAATPRGAFGESSPSPGAPVAESSSSPREARATSRAGLESLSSAPPGTTGPSEESLAAVSAEGAGQREVLPDSSRAPRGLVEPSASGSRILDPGSSSPSGREAPEAGAKADSLLAEYIRSCPRRPPQGVLGHLGRIIKQLLSEGIDSVHVRAGLARYSEIQGHPSRLPSLVNDAMNRPLAGAHSAWTNPVDAASAYGEEL</sequence>
<evidence type="ECO:0000313" key="3">
    <source>
        <dbReference type="Proteomes" id="UP001183610"/>
    </source>
</evidence>